<dbReference type="EMBL" id="VSRR010011325">
    <property type="protein sequence ID" value="MPC53011.1"/>
    <property type="molecule type" value="Genomic_DNA"/>
</dbReference>
<organism evidence="1 2">
    <name type="scientific">Portunus trituberculatus</name>
    <name type="common">Swimming crab</name>
    <name type="synonym">Neptunus trituberculatus</name>
    <dbReference type="NCBI Taxonomy" id="210409"/>
    <lineage>
        <taxon>Eukaryota</taxon>
        <taxon>Metazoa</taxon>
        <taxon>Ecdysozoa</taxon>
        <taxon>Arthropoda</taxon>
        <taxon>Crustacea</taxon>
        <taxon>Multicrustacea</taxon>
        <taxon>Malacostraca</taxon>
        <taxon>Eumalacostraca</taxon>
        <taxon>Eucarida</taxon>
        <taxon>Decapoda</taxon>
        <taxon>Pleocyemata</taxon>
        <taxon>Brachyura</taxon>
        <taxon>Eubrachyura</taxon>
        <taxon>Portunoidea</taxon>
        <taxon>Portunidae</taxon>
        <taxon>Portuninae</taxon>
        <taxon>Portunus</taxon>
    </lineage>
</organism>
<dbReference type="AlphaFoldDB" id="A0A5B7FZR6"/>
<dbReference type="Proteomes" id="UP000324222">
    <property type="component" value="Unassembled WGS sequence"/>
</dbReference>
<comment type="caution">
    <text evidence="1">The sequence shown here is derived from an EMBL/GenBank/DDBJ whole genome shotgun (WGS) entry which is preliminary data.</text>
</comment>
<evidence type="ECO:0000313" key="1">
    <source>
        <dbReference type="EMBL" id="MPC53011.1"/>
    </source>
</evidence>
<name>A0A5B7FZR6_PORTR</name>
<evidence type="ECO:0000313" key="2">
    <source>
        <dbReference type="Proteomes" id="UP000324222"/>
    </source>
</evidence>
<accession>A0A5B7FZR6</accession>
<sequence length="156" mass="17117">MHNANHFRSLVHLITSPRPDTHTAAAACVAKNPACTSRQTITKTITALPHCLCDSTRSVPYAPPSNAWLWVTASCISACDGLAAHRGRERQLLSRYRTWASLCSGVRWSRVAGSPSPAPHYMQTPSGAWHDRICRELVLVEIGAAVRNSLRFGWVS</sequence>
<proteinExistence type="predicted"/>
<protein>
    <submittedName>
        <fullName evidence="1">Uncharacterized protein</fullName>
    </submittedName>
</protein>
<gene>
    <name evidence="1" type="ORF">E2C01_046895</name>
</gene>
<keyword evidence="2" id="KW-1185">Reference proteome</keyword>
<reference evidence="1 2" key="1">
    <citation type="submission" date="2019-05" db="EMBL/GenBank/DDBJ databases">
        <title>Another draft genome of Portunus trituberculatus and its Hox gene families provides insights of decapod evolution.</title>
        <authorList>
            <person name="Jeong J.-H."/>
            <person name="Song I."/>
            <person name="Kim S."/>
            <person name="Choi T."/>
            <person name="Kim D."/>
            <person name="Ryu S."/>
            <person name="Kim W."/>
        </authorList>
    </citation>
    <scope>NUCLEOTIDE SEQUENCE [LARGE SCALE GENOMIC DNA]</scope>
    <source>
        <tissue evidence="1">Muscle</tissue>
    </source>
</reference>